<dbReference type="AlphaFoldDB" id="A0A4Q4ZGJ2"/>
<sequence length="83" mass="9180">MDQQRPPSAAPEEGAKGDPWHAFGYLTSGVLVYGFGGWALDRWLGTSFLVVIGILFGAALGMYMTWARFRPEEPQDKTSQDKT</sequence>
<dbReference type="OrthoDB" id="5193039at2"/>
<proteinExistence type="predicted"/>
<dbReference type="Proteomes" id="UP000295198">
    <property type="component" value="Unassembled WGS sequence"/>
</dbReference>
<protein>
    <submittedName>
        <fullName evidence="2">AtpZ/AtpI family protein</fullName>
    </submittedName>
</protein>
<keyword evidence="1" id="KW-1133">Transmembrane helix</keyword>
<organism evidence="2 3">
    <name type="scientific">Nocardioides guangzhouensis</name>
    <dbReference type="NCBI Taxonomy" id="2497878"/>
    <lineage>
        <taxon>Bacteria</taxon>
        <taxon>Bacillati</taxon>
        <taxon>Actinomycetota</taxon>
        <taxon>Actinomycetes</taxon>
        <taxon>Propionibacteriales</taxon>
        <taxon>Nocardioidaceae</taxon>
        <taxon>Nocardioides</taxon>
    </lineage>
</organism>
<name>A0A4Q4ZGJ2_9ACTN</name>
<accession>A0A4Q4ZGJ2</accession>
<dbReference type="RefSeq" id="WP_134716392.1">
    <property type="nucleotide sequence ID" value="NZ_SDKM01000011.1"/>
</dbReference>
<keyword evidence="1" id="KW-0812">Transmembrane</keyword>
<evidence type="ECO:0000256" key="1">
    <source>
        <dbReference type="SAM" id="Phobius"/>
    </source>
</evidence>
<comment type="caution">
    <text evidence="2">The sequence shown here is derived from an EMBL/GenBank/DDBJ whole genome shotgun (WGS) entry which is preliminary data.</text>
</comment>
<evidence type="ECO:0000313" key="2">
    <source>
        <dbReference type="EMBL" id="RYP86434.1"/>
    </source>
</evidence>
<keyword evidence="3" id="KW-1185">Reference proteome</keyword>
<reference evidence="2 3" key="1">
    <citation type="submission" date="2019-01" db="EMBL/GenBank/DDBJ databases">
        <title>Nocardioides guangzhouensis sp. nov., an actinobacterium isolated from soil.</title>
        <authorList>
            <person name="Fu Y."/>
            <person name="Cai Y."/>
            <person name="Lin Z."/>
            <person name="Chen P."/>
        </authorList>
    </citation>
    <scope>NUCLEOTIDE SEQUENCE [LARGE SCALE GENOMIC DNA]</scope>
    <source>
        <strain evidence="2 3">130</strain>
    </source>
</reference>
<gene>
    <name evidence="2" type="ORF">EKO23_09000</name>
</gene>
<keyword evidence="1" id="KW-0472">Membrane</keyword>
<evidence type="ECO:0000313" key="3">
    <source>
        <dbReference type="Proteomes" id="UP000295198"/>
    </source>
</evidence>
<dbReference type="EMBL" id="SDKM01000011">
    <property type="protein sequence ID" value="RYP86434.1"/>
    <property type="molecule type" value="Genomic_DNA"/>
</dbReference>
<feature type="transmembrane region" description="Helical" evidence="1">
    <location>
        <begin position="20"/>
        <end position="40"/>
    </location>
</feature>
<feature type="transmembrane region" description="Helical" evidence="1">
    <location>
        <begin position="47"/>
        <end position="66"/>
    </location>
</feature>